<dbReference type="AlphaFoldDB" id="A0A291QQ82"/>
<sequence>MKILRNSLAAIIALFAVGATIASQAKVSAVPPTQEGCFESSSIVTDPIGWTAPTNTSGNQYVDITTSVVLDDFQAPLEIDNPVSECLEPQQTVCCYELKETSPNVFEIKRVYYKQNL</sequence>
<feature type="signal peptide" evidence="1">
    <location>
        <begin position="1"/>
        <end position="25"/>
    </location>
</feature>
<evidence type="ECO:0000256" key="1">
    <source>
        <dbReference type="SAM" id="SignalP"/>
    </source>
</evidence>
<dbReference type="RefSeq" id="WP_098192422.1">
    <property type="nucleotide sequence ID" value="NZ_CP023777.1"/>
</dbReference>
<name>A0A291QQ82_9BACT</name>
<reference evidence="2 3" key="1">
    <citation type="submission" date="2017-10" db="EMBL/GenBank/DDBJ databases">
        <title>Paenichitinophaga pekingensis gen. nov., sp. nov., isolated from activated sludge.</title>
        <authorList>
            <person name="Jin D."/>
            <person name="Kong X."/>
            <person name="Deng Y."/>
            <person name="Bai Z."/>
        </authorList>
    </citation>
    <scope>NUCLEOTIDE SEQUENCE [LARGE SCALE GENOMIC DNA]</scope>
    <source>
        <strain evidence="2 3">13</strain>
    </source>
</reference>
<gene>
    <name evidence="2" type="ORF">COR50_02010</name>
</gene>
<organism evidence="2 3">
    <name type="scientific">Chitinophaga caeni</name>
    <dbReference type="NCBI Taxonomy" id="2029983"/>
    <lineage>
        <taxon>Bacteria</taxon>
        <taxon>Pseudomonadati</taxon>
        <taxon>Bacteroidota</taxon>
        <taxon>Chitinophagia</taxon>
        <taxon>Chitinophagales</taxon>
        <taxon>Chitinophagaceae</taxon>
        <taxon>Chitinophaga</taxon>
    </lineage>
</organism>
<keyword evidence="3" id="KW-1185">Reference proteome</keyword>
<evidence type="ECO:0000313" key="3">
    <source>
        <dbReference type="Proteomes" id="UP000220133"/>
    </source>
</evidence>
<dbReference type="Proteomes" id="UP000220133">
    <property type="component" value="Chromosome"/>
</dbReference>
<dbReference type="KEGG" id="cbae:COR50_02010"/>
<feature type="chain" id="PRO_5012223068" evidence="1">
    <location>
        <begin position="26"/>
        <end position="117"/>
    </location>
</feature>
<protein>
    <submittedName>
        <fullName evidence="2">Uncharacterized protein</fullName>
    </submittedName>
</protein>
<proteinExistence type="predicted"/>
<evidence type="ECO:0000313" key="2">
    <source>
        <dbReference type="EMBL" id="ATL46032.1"/>
    </source>
</evidence>
<accession>A0A291QQ82</accession>
<keyword evidence="1" id="KW-0732">Signal</keyword>
<dbReference type="EMBL" id="CP023777">
    <property type="protein sequence ID" value="ATL46032.1"/>
    <property type="molecule type" value="Genomic_DNA"/>
</dbReference>